<keyword evidence="3" id="KW-1185">Reference proteome</keyword>
<comment type="caution">
    <text evidence="2">The sequence shown here is derived from an EMBL/GenBank/DDBJ whole genome shotgun (WGS) entry which is preliminary data.</text>
</comment>
<protein>
    <recommendedName>
        <fullName evidence="1">MobA/VirD2-like nuclease domain-containing protein</fullName>
    </recommendedName>
</protein>
<dbReference type="Proteomes" id="UP000766629">
    <property type="component" value="Unassembled WGS sequence"/>
</dbReference>
<evidence type="ECO:0000259" key="1">
    <source>
        <dbReference type="Pfam" id="PF03432"/>
    </source>
</evidence>
<dbReference type="EMBL" id="JAHVJA010000009">
    <property type="protein sequence ID" value="MBY6141330.1"/>
    <property type="molecule type" value="Genomic_DNA"/>
</dbReference>
<dbReference type="RefSeq" id="WP_222509404.1">
    <property type="nucleotide sequence ID" value="NZ_JAHVJA010000009.1"/>
</dbReference>
<name>A0ABS7NJF8_9RHOB</name>
<feature type="domain" description="MobA/VirD2-like nuclease" evidence="1">
    <location>
        <begin position="46"/>
        <end position="138"/>
    </location>
</feature>
<organism evidence="2 3">
    <name type="scientific">Leisingera daeponensis</name>
    <dbReference type="NCBI Taxonomy" id="405746"/>
    <lineage>
        <taxon>Bacteria</taxon>
        <taxon>Pseudomonadati</taxon>
        <taxon>Pseudomonadota</taxon>
        <taxon>Alphaproteobacteria</taxon>
        <taxon>Rhodobacterales</taxon>
        <taxon>Roseobacteraceae</taxon>
        <taxon>Leisingera</taxon>
    </lineage>
</organism>
<evidence type="ECO:0000313" key="3">
    <source>
        <dbReference type="Proteomes" id="UP000766629"/>
    </source>
</evidence>
<accession>A0ABS7NJF8</accession>
<gene>
    <name evidence="2" type="ORF">KUV26_17975</name>
</gene>
<evidence type="ECO:0000313" key="2">
    <source>
        <dbReference type="EMBL" id="MBY6141330.1"/>
    </source>
</evidence>
<reference evidence="2 3" key="1">
    <citation type="submission" date="2021-06" db="EMBL/GenBank/DDBJ databases">
        <title>50 bacteria genomes isolated from Dapeng, Shenzhen, China.</title>
        <authorList>
            <person name="Zheng W."/>
            <person name="Yu S."/>
            <person name="Huang Y."/>
        </authorList>
    </citation>
    <scope>NUCLEOTIDE SEQUENCE [LARGE SCALE GENOMIC DNA]</scope>
    <source>
        <strain evidence="2 3">DP1N14-2</strain>
    </source>
</reference>
<dbReference type="Pfam" id="PF03432">
    <property type="entry name" value="Relaxase"/>
    <property type="match status" value="1"/>
</dbReference>
<sequence>MRAIVKHHRSAEVVEHYIFRDRAELIGGTIPSLPRTQLRRKLDRMSGGHGILHMTLSLPKGLRGTVRQWLRIIMTALTGIGLPPYATPWISARHTNTECDHVHIAIISRSFTGRILRPRLSRLNSDRAHQNLAQHLGLVSPVYFDPSVPRLVPPAPRRRLTSNLHRQLISDLQAVFQRHQPRSIKELGSAMRNASGGFRLTVTRNNYGVESYL</sequence>
<dbReference type="InterPro" id="IPR005094">
    <property type="entry name" value="Endonuclease_MobA/VirD2"/>
</dbReference>
<proteinExistence type="predicted"/>